<evidence type="ECO:0000256" key="5">
    <source>
        <dbReference type="ARBA" id="ARBA00022777"/>
    </source>
</evidence>
<evidence type="ECO:0000313" key="9">
    <source>
        <dbReference type="EMBL" id="CAJ0791205.1"/>
    </source>
</evidence>
<evidence type="ECO:0000256" key="6">
    <source>
        <dbReference type="ARBA" id="ARBA00022840"/>
    </source>
</evidence>
<dbReference type="CDD" id="cd00075">
    <property type="entry name" value="HATPase"/>
    <property type="match status" value="1"/>
</dbReference>
<reference evidence="9 10" key="1">
    <citation type="submission" date="2023-07" db="EMBL/GenBank/DDBJ databases">
        <authorList>
            <person name="Peeters C."/>
        </authorList>
    </citation>
    <scope>NUCLEOTIDE SEQUENCE [LARGE SCALE GENOMIC DNA]</scope>
    <source>
        <strain evidence="9 10">LMG 7141</strain>
    </source>
</reference>
<dbReference type="Gene3D" id="3.30.565.10">
    <property type="entry name" value="Histidine kinase-like ATPase, C-terminal domain"/>
    <property type="match status" value="1"/>
</dbReference>
<dbReference type="InterPro" id="IPR003594">
    <property type="entry name" value="HATPase_dom"/>
</dbReference>
<sequence>MLSTLSLAAPLLDISSLRRLFWLRWSLLATQLILMLLAPMVFAVQLPVLPLLGVMGLHALFNLVTGLRMRSNPPVRHIEITIQLLVDLSALSALLYFTGGATNPFVSFYLPALAIAAAMLPIAHVVGLTLYALAAYSMMLGNYIPLKLLNEADAVPYHLAGMWIDFVASSAMIAGFTARLSAALRERDAQLTEARERLLRDQRIEALMSQGASVAHEMGTPLSTVAVIAGELQHDARLPNSPLAPYQEDLRAIEQQLELCRAALARLQRKPSDGAPEPLGQWLPEFTQTWQLRHPDIRLHTETSPAAQAVALDGVNVGQILTILLDNAARSQQQAGRDLVPLLLTARIDANPDAQRALGGQSMPPQIVLSVVDTGLGLPEDLRTSLGRTPVPSRHGGHGIGVYLAATTARRLGGVVVLRPNPPQGAIAELRLPLGGPKEQSAPPIIGAPTLFT</sequence>
<evidence type="ECO:0000259" key="8">
    <source>
        <dbReference type="PROSITE" id="PS50109"/>
    </source>
</evidence>
<evidence type="ECO:0000256" key="4">
    <source>
        <dbReference type="ARBA" id="ARBA00022741"/>
    </source>
</evidence>
<organism evidence="9 10">
    <name type="scientific">Ralstonia condita</name>
    <dbReference type="NCBI Taxonomy" id="3058600"/>
    <lineage>
        <taxon>Bacteria</taxon>
        <taxon>Pseudomonadati</taxon>
        <taxon>Pseudomonadota</taxon>
        <taxon>Betaproteobacteria</taxon>
        <taxon>Burkholderiales</taxon>
        <taxon>Burkholderiaceae</taxon>
        <taxon>Ralstonia</taxon>
    </lineage>
</organism>
<comment type="catalytic activity">
    <reaction evidence="1">
        <text>ATP + protein L-histidine = ADP + protein N-phospho-L-histidine.</text>
        <dbReference type="EC" id="2.7.13.3"/>
    </reaction>
</comment>
<dbReference type="InterPro" id="IPR036890">
    <property type="entry name" value="HATPase_C_sf"/>
</dbReference>
<dbReference type="PRINTS" id="PR00344">
    <property type="entry name" value="BCTRLSENSOR"/>
</dbReference>
<evidence type="ECO:0000313" key="10">
    <source>
        <dbReference type="Proteomes" id="UP001189616"/>
    </source>
</evidence>
<evidence type="ECO:0000256" key="1">
    <source>
        <dbReference type="ARBA" id="ARBA00000085"/>
    </source>
</evidence>
<feature type="transmembrane region" description="Helical" evidence="7">
    <location>
        <begin position="21"/>
        <end position="42"/>
    </location>
</feature>
<dbReference type="Gene3D" id="1.10.287.130">
    <property type="match status" value="1"/>
</dbReference>
<keyword evidence="7" id="KW-0472">Membrane</keyword>
<keyword evidence="7" id="KW-0812">Transmembrane</keyword>
<dbReference type="EMBL" id="CATYWO010000003">
    <property type="protein sequence ID" value="CAJ0791205.1"/>
    <property type="molecule type" value="Genomic_DNA"/>
</dbReference>
<dbReference type="RefSeq" id="WP_316657955.1">
    <property type="nucleotide sequence ID" value="NZ_CATYWO010000003.1"/>
</dbReference>
<dbReference type="InterPro" id="IPR005467">
    <property type="entry name" value="His_kinase_dom"/>
</dbReference>
<accession>A0ABN9IVU4</accession>
<dbReference type="SMART" id="SM00387">
    <property type="entry name" value="HATPase_c"/>
    <property type="match status" value="1"/>
</dbReference>
<keyword evidence="6" id="KW-0067">ATP-binding</keyword>
<keyword evidence="4" id="KW-0547">Nucleotide-binding</keyword>
<keyword evidence="3 9" id="KW-0808">Transferase</keyword>
<name>A0ABN9IVU4_9RALS</name>
<feature type="transmembrane region" description="Helical" evidence="7">
    <location>
        <begin position="48"/>
        <end position="68"/>
    </location>
</feature>
<evidence type="ECO:0000256" key="3">
    <source>
        <dbReference type="ARBA" id="ARBA00022679"/>
    </source>
</evidence>
<feature type="transmembrane region" description="Helical" evidence="7">
    <location>
        <begin position="155"/>
        <end position="176"/>
    </location>
</feature>
<feature type="transmembrane region" description="Helical" evidence="7">
    <location>
        <begin position="109"/>
        <end position="134"/>
    </location>
</feature>
<evidence type="ECO:0000256" key="2">
    <source>
        <dbReference type="ARBA" id="ARBA00012438"/>
    </source>
</evidence>
<proteinExistence type="predicted"/>
<keyword evidence="10" id="KW-1185">Reference proteome</keyword>
<protein>
    <recommendedName>
        <fullName evidence="2">histidine kinase</fullName>
        <ecNumber evidence="2">2.7.13.3</ecNumber>
    </recommendedName>
</protein>
<feature type="domain" description="Histidine kinase" evidence="8">
    <location>
        <begin position="213"/>
        <end position="436"/>
    </location>
</feature>
<gene>
    <name evidence="9" type="primary">regB</name>
    <name evidence="9" type="ORF">LMG7141_02478</name>
</gene>
<comment type="caution">
    <text evidence="9">The sequence shown here is derived from an EMBL/GenBank/DDBJ whole genome shotgun (WGS) entry which is preliminary data.</text>
</comment>
<keyword evidence="5 9" id="KW-0418">Kinase</keyword>
<dbReference type="PANTHER" id="PTHR44936:SF10">
    <property type="entry name" value="SENSOR PROTEIN RSTB"/>
    <property type="match status" value="1"/>
</dbReference>
<dbReference type="GO" id="GO:0004673">
    <property type="term" value="F:protein histidine kinase activity"/>
    <property type="evidence" value="ECO:0007669"/>
    <property type="project" value="UniProtKB-EC"/>
</dbReference>
<dbReference type="EC" id="2.7.13.3" evidence="2"/>
<dbReference type="Proteomes" id="UP001189616">
    <property type="component" value="Unassembled WGS sequence"/>
</dbReference>
<dbReference type="Pfam" id="PF02518">
    <property type="entry name" value="HATPase_c"/>
    <property type="match status" value="1"/>
</dbReference>
<dbReference type="PANTHER" id="PTHR44936">
    <property type="entry name" value="SENSOR PROTEIN CREC"/>
    <property type="match status" value="1"/>
</dbReference>
<dbReference type="InterPro" id="IPR050980">
    <property type="entry name" value="2C_sensor_his_kinase"/>
</dbReference>
<dbReference type="PROSITE" id="PS50109">
    <property type="entry name" value="HIS_KIN"/>
    <property type="match status" value="1"/>
</dbReference>
<dbReference type="SUPFAM" id="SSF55874">
    <property type="entry name" value="ATPase domain of HSP90 chaperone/DNA topoisomerase II/histidine kinase"/>
    <property type="match status" value="1"/>
</dbReference>
<keyword evidence="7" id="KW-1133">Transmembrane helix</keyword>
<evidence type="ECO:0000256" key="7">
    <source>
        <dbReference type="SAM" id="Phobius"/>
    </source>
</evidence>
<dbReference type="InterPro" id="IPR004358">
    <property type="entry name" value="Sig_transdc_His_kin-like_C"/>
</dbReference>
<feature type="transmembrane region" description="Helical" evidence="7">
    <location>
        <begin position="80"/>
        <end position="97"/>
    </location>
</feature>